<keyword evidence="3" id="KW-1185">Reference proteome</keyword>
<gene>
    <name evidence="2" type="primary">trmFO</name>
    <name evidence="2" type="ORF">RS24_00373</name>
</gene>
<dbReference type="EC" id="1.5.3.1" evidence="2"/>
<dbReference type="Proteomes" id="UP000016762">
    <property type="component" value="Unassembled WGS sequence"/>
</dbReference>
<feature type="transmembrane region" description="Helical" evidence="1">
    <location>
        <begin position="167"/>
        <end position="185"/>
    </location>
</feature>
<evidence type="ECO:0000313" key="2">
    <source>
        <dbReference type="EMBL" id="ERL47434.1"/>
    </source>
</evidence>
<reference evidence="2 3" key="1">
    <citation type="journal article" date="2014" name="FEMS Microbiol. Ecol.">
        <title>Genomic differentiation among two strains of the PS1 clade isolated from geographically separated marine habitats.</title>
        <authorList>
            <person name="Jimenez-Infante F."/>
            <person name="Ngugi D.K."/>
            <person name="Alam I."/>
            <person name="Rashid M."/>
            <person name="Baalawi W."/>
            <person name="Kamau A.A."/>
            <person name="Bajic V.B."/>
            <person name="Stingl U."/>
        </authorList>
    </citation>
    <scope>NUCLEOTIDE SEQUENCE [LARGE SCALE GENOMIC DNA]</scope>
    <source>
        <strain evidence="2 3">RS24</strain>
    </source>
</reference>
<name>U2WD22_9PROT</name>
<feature type="transmembrane region" description="Helical" evidence="1">
    <location>
        <begin position="144"/>
        <end position="161"/>
    </location>
</feature>
<evidence type="ECO:0000256" key="1">
    <source>
        <dbReference type="SAM" id="Phobius"/>
    </source>
</evidence>
<dbReference type="AlphaFoldDB" id="U2WD22"/>
<dbReference type="GO" id="GO:0032259">
    <property type="term" value="P:methylation"/>
    <property type="evidence" value="ECO:0007669"/>
    <property type="project" value="UniProtKB-KW"/>
</dbReference>
<keyword evidence="2" id="KW-0808">Transferase</keyword>
<sequence>MLLTKFNLLFSSVLFSFALAIYFFIIAPSDDSAGLWTRYSAHLSFLYLIAAYSVSILKDTFNFDAINNLATNRRYFGLSFSITHSVHLAALIYFFYTNNENPELVSILGGGLGYLLMYAMTLTSTDAMVKRIGIKNWKMLHATGVNYLVIIFFYTFSGSMIETSLYSTYTVYVLVILIIWMLKIIKFAKS</sequence>
<organism evidence="2 3">
    <name type="scientific">Candidatus Micropelagius thuwalensis</name>
    <dbReference type="NCBI Taxonomy" id="1397666"/>
    <lineage>
        <taxon>Bacteria</taxon>
        <taxon>Pseudomonadati</taxon>
        <taxon>Pseudomonadota</taxon>
        <taxon>Alphaproteobacteria</taxon>
        <taxon>PS1 clade</taxon>
        <taxon>Candidatus Micropelagius</taxon>
    </lineage>
</organism>
<evidence type="ECO:0000313" key="3">
    <source>
        <dbReference type="Proteomes" id="UP000016762"/>
    </source>
</evidence>
<keyword evidence="1" id="KW-1133">Transmembrane helix</keyword>
<keyword evidence="2" id="KW-0489">Methyltransferase</keyword>
<dbReference type="GO" id="GO:0008115">
    <property type="term" value="F:sarcosine oxidase activity"/>
    <property type="evidence" value="ECO:0007669"/>
    <property type="project" value="UniProtKB-EC"/>
</dbReference>
<keyword evidence="1" id="KW-0812">Transmembrane</keyword>
<dbReference type="RefSeq" id="WP_021776452.1">
    <property type="nucleotide sequence ID" value="NZ_AWXE01000001.1"/>
</dbReference>
<dbReference type="GO" id="GO:0008168">
    <property type="term" value="F:methyltransferase activity"/>
    <property type="evidence" value="ECO:0007669"/>
    <property type="project" value="UniProtKB-KW"/>
</dbReference>
<keyword evidence="2" id="KW-0560">Oxidoreductase</keyword>
<keyword evidence="1" id="KW-0472">Membrane</keyword>
<feature type="transmembrane region" description="Helical" evidence="1">
    <location>
        <begin position="7"/>
        <end position="27"/>
    </location>
</feature>
<accession>U2WD22</accession>
<dbReference type="EMBL" id="AWXE01000001">
    <property type="protein sequence ID" value="ERL47434.1"/>
    <property type="molecule type" value="Genomic_DNA"/>
</dbReference>
<dbReference type="OrthoDB" id="552353at2"/>
<protein>
    <submittedName>
        <fullName evidence="2">Methyltransferase TrmFO protein</fullName>
        <ecNumber evidence="2">1.5.3.1</ecNumber>
    </submittedName>
</protein>
<feature type="transmembrane region" description="Helical" evidence="1">
    <location>
        <begin position="78"/>
        <end position="98"/>
    </location>
</feature>
<feature type="transmembrane region" description="Helical" evidence="1">
    <location>
        <begin position="104"/>
        <end position="123"/>
    </location>
</feature>
<dbReference type="eggNOG" id="COG2717">
    <property type="taxonomic scope" value="Bacteria"/>
</dbReference>
<dbReference type="STRING" id="1397666.RS24_00373"/>
<comment type="caution">
    <text evidence="2">The sequence shown here is derived from an EMBL/GenBank/DDBJ whole genome shotgun (WGS) entry which is preliminary data.</text>
</comment>
<proteinExistence type="predicted"/>
<feature type="transmembrane region" description="Helical" evidence="1">
    <location>
        <begin position="39"/>
        <end position="57"/>
    </location>
</feature>